<dbReference type="EMBL" id="CAJZBQ010000045">
    <property type="protein sequence ID" value="CAG9328131.1"/>
    <property type="molecule type" value="Genomic_DNA"/>
</dbReference>
<dbReference type="PANTHER" id="PTHR15893">
    <property type="entry name" value="RIBOSOMAL PROTEIN L27"/>
    <property type="match status" value="1"/>
</dbReference>
<dbReference type="AlphaFoldDB" id="A0AAU9JSQ8"/>
<proteinExistence type="inferred from homology"/>
<dbReference type="Gene3D" id="2.40.50.100">
    <property type="match status" value="1"/>
</dbReference>
<name>A0AAU9JSQ8_9CILI</name>
<dbReference type="SUPFAM" id="SSF110324">
    <property type="entry name" value="Ribosomal L27 protein-like"/>
    <property type="match status" value="1"/>
</dbReference>
<comment type="similarity">
    <text evidence="1">Belongs to the bacterial ribosomal protein bL27 family.</text>
</comment>
<keyword evidence="3" id="KW-0687">Ribonucleoprotein</keyword>
<dbReference type="InterPro" id="IPR001684">
    <property type="entry name" value="Ribosomal_bL27"/>
</dbReference>
<dbReference type="GO" id="GO:0006412">
    <property type="term" value="P:translation"/>
    <property type="evidence" value="ECO:0007669"/>
    <property type="project" value="InterPro"/>
</dbReference>
<comment type="caution">
    <text evidence="4">The sequence shown here is derived from an EMBL/GenBank/DDBJ whole genome shotgun (WGS) entry which is preliminary data.</text>
</comment>
<evidence type="ECO:0000256" key="3">
    <source>
        <dbReference type="ARBA" id="ARBA00023274"/>
    </source>
</evidence>
<dbReference type="GO" id="GO:0005762">
    <property type="term" value="C:mitochondrial large ribosomal subunit"/>
    <property type="evidence" value="ECO:0007669"/>
    <property type="project" value="TreeGrafter"/>
</dbReference>
<sequence length="193" mass="21954">MLLRASSKVSCLMTFPVRWATKLSGGVTKNTKDSPGNYLGIKKFGGEAVGYNKIIVRQRGFKWRPGANVIIGKDHTIHSGVEGYVHHEFNPERKQTVVSVVPWKLPEKKKLAPVFCYHPELYPELAANNPAPTNYVIKTKPKVEKVKKDVGKPLDEPKYLDKIEIDWSKADEKTEVKLEVKEKSKKKKKKEKE</sequence>
<dbReference type="Proteomes" id="UP001162131">
    <property type="component" value="Unassembled WGS sequence"/>
</dbReference>
<evidence type="ECO:0000256" key="2">
    <source>
        <dbReference type="ARBA" id="ARBA00022980"/>
    </source>
</evidence>
<evidence type="ECO:0008006" key="6">
    <source>
        <dbReference type="Google" id="ProtNLM"/>
    </source>
</evidence>
<dbReference type="PANTHER" id="PTHR15893:SF0">
    <property type="entry name" value="LARGE RIBOSOMAL SUBUNIT PROTEIN BL27M"/>
    <property type="match status" value="1"/>
</dbReference>
<reference evidence="4" key="1">
    <citation type="submission" date="2021-09" db="EMBL/GenBank/DDBJ databases">
        <authorList>
            <consortium name="AG Swart"/>
            <person name="Singh M."/>
            <person name="Singh A."/>
            <person name="Seah K."/>
            <person name="Emmerich C."/>
        </authorList>
    </citation>
    <scope>NUCLEOTIDE SEQUENCE</scope>
    <source>
        <strain evidence="4">ATCC30299</strain>
    </source>
</reference>
<evidence type="ECO:0000256" key="1">
    <source>
        <dbReference type="ARBA" id="ARBA00010797"/>
    </source>
</evidence>
<evidence type="ECO:0000313" key="5">
    <source>
        <dbReference type="Proteomes" id="UP001162131"/>
    </source>
</evidence>
<organism evidence="4 5">
    <name type="scientific">Blepharisma stoltei</name>
    <dbReference type="NCBI Taxonomy" id="1481888"/>
    <lineage>
        <taxon>Eukaryota</taxon>
        <taxon>Sar</taxon>
        <taxon>Alveolata</taxon>
        <taxon>Ciliophora</taxon>
        <taxon>Postciliodesmatophora</taxon>
        <taxon>Heterotrichea</taxon>
        <taxon>Heterotrichida</taxon>
        <taxon>Blepharismidae</taxon>
        <taxon>Blepharisma</taxon>
    </lineage>
</organism>
<keyword evidence="5" id="KW-1185">Reference proteome</keyword>
<dbReference type="GO" id="GO:0003735">
    <property type="term" value="F:structural constituent of ribosome"/>
    <property type="evidence" value="ECO:0007669"/>
    <property type="project" value="InterPro"/>
</dbReference>
<accession>A0AAU9JSQ8</accession>
<gene>
    <name evidence="4" type="ORF">BSTOLATCC_MIC45589</name>
</gene>
<evidence type="ECO:0000313" key="4">
    <source>
        <dbReference type="EMBL" id="CAG9328131.1"/>
    </source>
</evidence>
<dbReference type="PRINTS" id="PR00063">
    <property type="entry name" value="RIBOSOMALL27"/>
</dbReference>
<protein>
    <recommendedName>
        <fullName evidence="6">Ribosomal protein L27</fullName>
    </recommendedName>
</protein>
<dbReference type="Pfam" id="PF01016">
    <property type="entry name" value="Ribosomal_L27"/>
    <property type="match status" value="1"/>
</dbReference>
<keyword evidence="2" id="KW-0689">Ribosomal protein</keyword>